<sequence>MVTLVIFTSVIGFYSLPLVSKYIYPQYHGTSMSLLLFNTTCILAISSAIPLHASLLGLVNPSFPPVYYSLSDNNFCRSTSDLCFHPSATISSSAILAPPPSDLQEIKQPSLISSSTQKDPSRESAYLLRRQVLLAEIPLDHQLASTLAPQVVHRTGSKLIALSYSAIFLLICYWFLHNRGQELVRIKDQVTSVWCMAVNWWLGNPSSATSSSANPVIMPSPT</sequence>
<reference evidence="4" key="1">
    <citation type="submission" date="2017-02" db="UniProtKB">
        <authorList>
            <consortium name="WormBaseParasite"/>
        </authorList>
    </citation>
    <scope>IDENTIFICATION</scope>
</reference>
<feature type="transmembrane region" description="Helical" evidence="1">
    <location>
        <begin position="159"/>
        <end position="176"/>
    </location>
</feature>
<gene>
    <name evidence="2" type="ORF">HNAJ_LOCUS13551</name>
</gene>
<dbReference type="AlphaFoldDB" id="A0A0R3U0C8"/>
<dbReference type="OrthoDB" id="5596951at2759"/>
<evidence type="ECO:0000313" key="3">
    <source>
        <dbReference type="Proteomes" id="UP000278807"/>
    </source>
</evidence>
<organism evidence="4">
    <name type="scientific">Rodentolepis nana</name>
    <name type="common">Dwarf tapeworm</name>
    <name type="synonym">Hymenolepis nana</name>
    <dbReference type="NCBI Taxonomy" id="102285"/>
    <lineage>
        <taxon>Eukaryota</taxon>
        <taxon>Metazoa</taxon>
        <taxon>Spiralia</taxon>
        <taxon>Lophotrochozoa</taxon>
        <taxon>Platyhelminthes</taxon>
        <taxon>Cestoda</taxon>
        <taxon>Eucestoda</taxon>
        <taxon>Cyclophyllidea</taxon>
        <taxon>Hymenolepididae</taxon>
        <taxon>Rodentolepis</taxon>
    </lineage>
</organism>
<feature type="transmembrane region" description="Helical" evidence="1">
    <location>
        <begin position="36"/>
        <end position="59"/>
    </location>
</feature>
<keyword evidence="1" id="KW-0812">Transmembrane</keyword>
<evidence type="ECO:0000313" key="2">
    <source>
        <dbReference type="EMBL" id="VDO16266.1"/>
    </source>
</evidence>
<dbReference type="EMBL" id="UZAE01015603">
    <property type="protein sequence ID" value="VDO16266.1"/>
    <property type="molecule type" value="Genomic_DNA"/>
</dbReference>
<evidence type="ECO:0000256" key="1">
    <source>
        <dbReference type="SAM" id="Phobius"/>
    </source>
</evidence>
<keyword evidence="1" id="KW-0472">Membrane</keyword>
<proteinExistence type="predicted"/>
<dbReference type="Proteomes" id="UP000278807">
    <property type="component" value="Unassembled WGS sequence"/>
</dbReference>
<keyword evidence="3" id="KW-1185">Reference proteome</keyword>
<protein>
    <submittedName>
        <fullName evidence="2 4">Uncharacterized protein</fullName>
    </submittedName>
</protein>
<name>A0A0R3U0C8_RODNA</name>
<keyword evidence="1" id="KW-1133">Transmembrane helix</keyword>
<dbReference type="WBParaSite" id="HNAJ_0001357701-mRNA-1">
    <property type="protein sequence ID" value="HNAJ_0001357701-mRNA-1"/>
    <property type="gene ID" value="HNAJ_0001357701"/>
</dbReference>
<evidence type="ECO:0000313" key="4">
    <source>
        <dbReference type="WBParaSite" id="HNAJ_0001357701-mRNA-1"/>
    </source>
</evidence>
<reference evidence="2 3" key="2">
    <citation type="submission" date="2018-11" db="EMBL/GenBank/DDBJ databases">
        <authorList>
            <consortium name="Pathogen Informatics"/>
        </authorList>
    </citation>
    <scope>NUCLEOTIDE SEQUENCE [LARGE SCALE GENOMIC DNA]</scope>
</reference>
<dbReference type="STRING" id="102285.A0A0R3U0C8"/>
<accession>A0A0R3U0C8</accession>
<feature type="transmembrane region" description="Helical" evidence="1">
    <location>
        <begin position="6"/>
        <end position="24"/>
    </location>
</feature>